<accession>A0A1Y3BJY2</accession>
<evidence type="ECO:0000313" key="3">
    <source>
        <dbReference type="Proteomes" id="UP000194236"/>
    </source>
</evidence>
<evidence type="ECO:0000256" key="1">
    <source>
        <dbReference type="SAM" id="MobiDB-lite"/>
    </source>
</evidence>
<protein>
    <submittedName>
        <fullName evidence="2">Uncharacterized protein</fullName>
    </submittedName>
</protein>
<reference evidence="2 3" key="1">
    <citation type="submission" date="2017-03" db="EMBL/GenBank/DDBJ databases">
        <title>Genome Survey of Euroglyphus maynei.</title>
        <authorList>
            <person name="Arlian L.G."/>
            <person name="Morgan M.S."/>
            <person name="Rider S.D."/>
        </authorList>
    </citation>
    <scope>NUCLEOTIDE SEQUENCE [LARGE SCALE GENOMIC DNA]</scope>
    <source>
        <strain evidence="2">Arlian Lab</strain>
        <tissue evidence="2">Whole body</tissue>
    </source>
</reference>
<feature type="compositionally biased region" description="Polar residues" evidence="1">
    <location>
        <begin position="123"/>
        <end position="144"/>
    </location>
</feature>
<feature type="region of interest" description="Disordered" evidence="1">
    <location>
        <begin position="32"/>
        <end position="153"/>
    </location>
</feature>
<organism evidence="2 3">
    <name type="scientific">Euroglyphus maynei</name>
    <name type="common">Mayne's house dust mite</name>
    <dbReference type="NCBI Taxonomy" id="6958"/>
    <lineage>
        <taxon>Eukaryota</taxon>
        <taxon>Metazoa</taxon>
        <taxon>Ecdysozoa</taxon>
        <taxon>Arthropoda</taxon>
        <taxon>Chelicerata</taxon>
        <taxon>Arachnida</taxon>
        <taxon>Acari</taxon>
        <taxon>Acariformes</taxon>
        <taxon>Sarcoptiformes</taxon>
        <taxon>Astigmata</taxon>
        <taxon>Psoroptidia</taxon>
        <taxon>Analgoidea</taxon>
        <taxon>Pyroglyphidae</taxon>
        <taxon>Pyroglyphinae</taxon>
        <taxon>Euroglyphus</taxon>
    </lineage>
</organism>
<feature type="non-terminal residue" evidence="2">
    <location>
        <position position="1"/>
    </location>
</feature>
<proteinExistence type="predicted"/>
<name>A0A1Y3BJY2_EURMA</name>
<dbReference type="Proteomes" id="UP000194236">
    <property type="component" value="Unassembled WGS sequence"/>
</dbReference>
<evidence type="ECO:0000313" key="2">
    <source>
        <dbReference type="EMBL" id="OTF80427.1"/>
    </source>
</evidence>
<feature type="compositionally biased region" description="Low complexity" evidence="1">
    <location>
        <begin position="36"/>
        <end position="60"/>
    </location>
</feature>
<feature type="compositionally biased region" description="Polar residues" evidence="1">
    <location>
        <begin position="99"/>
        <end position="114"/>
    </location>
</feature>
<sequence length="153" mass="16164">DEYNLNYSEDWPSLNEVNELSLNSKRNSAGETMIINNNNNNSTEVVSSSSSSFSTPSSPNIIAQNYESKGLTKTTTSTVSTSSSQSANTINIDDKKQLSNDSSLPNGVGTSDSPIQDDCVDDGSTTSSKDNSSGQGLDSCSSVSDKTKNKKKG</sequence>
<feature type="compositionally biased region" description="Low complexity" evidence="1">
    <location>
        <begin position="72"/>
        <end position="86"/>
    </location>
</feature>
<dbReference type="EMBL" id="MUJZ01018253">
    <property type="protein sequence ID" value="OTF80427.1"/>
    <property type="molecule type" value="Genomic_DNA"/>
</dbReference>
<comment type="caution">
    <text evidence="2">The sequence shown here is derived from an EMBL/GenBank/DDBJ whole genome shotgun (WGS) entry which is preliminary data.</text>
</comment>
<gene>
    <name evidence="2" type="ORF">BLA29_011308</name>
</gene>
<dbReference type="AlphaFoldDB" id="A0A1Y3BJY2"/>
<keyword evidence="3" id="KW-1185">Reference proteome</keyword>